<keyword evidence="1" id="KW-0812">Transmembrane</keyword>
<dbReference type="EMBL" id="CP094533">
    <property type="protein sequence ID" value="UOE26680.1"/>
    <property type="molecule type" value="Genomic_DNA"/>
</dbReference>
<evidence type="ECO:0000256" key="1">
    <source>
        <dbReference type="SAM" id="Phobius"/>
    </source>
</evidence>
<keyword evidence="1" id="KW-1133">Transmembrane helix</keyword>
<name>A0ABY4AU35_9MICO</name>
<protein>
    <recommendedName>
        <fullName evidence="4">DUF3068 domain-containing protein</fullName>
    </recommendedName>
</protein>
<gene>
    <name evidence="2" type="ORF">MTP13_02555</name>
</gene>
<feature type="transmembrane region" description="Helical" evidence="1">
    <location>
        <begin position="12"/>
        <end position="36"/>
    </location>
</feature>
<feature type="transmembrane region" description="Helical" evidence="1">
    <location>
        <begin position="233"/>
        <end position="254"/>
    </location>
</feature>
<dbReference type="RefSeq" id="WP_243569493.1">
    <property type="nucleotide sequence ID" value="NZ_BAAARD010000004.1"/>
</dbReference>
<dbReference type="Proteomes" id="UP000831304">
    <property type="component" value="Chromosome"/>
</dbReference>
<keyword evidence="1" id="KW-0472">Membrane</keyword>
<evidence type="ECO:0000313" key="2">
    <source>
        <dbReference type="EMBL" id="UOE26680.1"/>
    </source>
</evidence>
<reference evidence="2 3" key="1">
    <citation type="submission" date="2022-03" db="EMBL/GenBank/DDBJ databases">
        <title>Agromyces sp. isolated from the gut of P. brevitarsis seulensis larvae.</title>
        <authorList>
            <person name="Won M."/>
            <person name="Kwon S.-W."/>
        </authorList>
    </citation>
    <scope>NUCLEOTIDE SEQUENCE [LARGE SCALE GENOMIC DNA]</scope>
    <source>
        <strain evidence="2 3">KACC 16215</strain>
    </source>
</reference>
<proteinExistence type="predicted"/>
<accession>A0ABY4AU35</accession>
<keyword evidence="3" id="KW-1185">Reference proteome</keyword>
<evidence type="ECO:0008006" key="4">
    <source>
        <dbReference type="Google" id="ProtNLM"/>
    </source>
</evidence>
<organism evidence="2 3">
    <name type="scientific">Agromyces soli</name>
    <dbReference type="NCBI Taxonomy" id="659012"/>
    <lineage>
        <taxon>Bacteria</taxon>
        <taxon>Bacillati</taxon>
        <taxon>Actinomycetota</taxon>
        <taxon>Actinomycetes</taxon>
        <taxon>Micrococcales</taxon>
        <taxon>Microbacteriaceae</taxon>
        <taxon>Agromyces</taxon>
    </lineage>
</organism>
<evidence type="ECO:0000313" key="3">
    <source>
        <dbReference type="Proteomes" id="UP000831304"/>
    </source>
</evidence>
<sequence>MTQHASTSPVRWWLAAAGASALLAVVAGLMTAGVGMPRLPANIRVDAPEVLHVTDASGASAELRLINDVQPRVDPQMFEIDVIDGTPHVPAELPVDPDTGMLMAGEAPPESRQLRGQGLDETGELRDFFDPIGSYVLIDDGEGAVLPEEPGAFGDRSAAMGTSGVVLEVDDSAASRLFPAYNWTVRDESGAEAEAPAWDVQFDLAAAHEQGRTNLPLPLGWYASPVGKGLDAAAPWLLGGFVLVTVVSLAMAGWTRARNRRAAEAAWVDPEA</sequence>